<evidence type="ECO:0000313" key="14">
    <source>
        <dbReference type="Proteomes" id="UP001432128"/>
    </source>
</evidence>
<dbReference type="SUPFAM" id="SSF55874">
    <property type="entry name" value="ATPase domain of HSP90 chaperone/DNA topoisomerase II/histidine kinase"/>
    <property type="match status" value="1"/>
</dbReference>
<evidence type="ECO:0000313" key="13">
    <source>
        <dbReference type="EMBL" id="WUM19708.1"/>
    </source>
</evidence>
<evidence type="ECO:0000256" key="4">
    <source>
        <dbReference type="ARBA" id="ARBA00022553"/>
    </source>
</evidence>
<feature type="transmembrane region" description="Helical" evidence="11">
    <location>
        <begin position="21"/>
        <end position="43"/>
    </location>
</feature>
<dbReference type="Proteomes" id="UP001432128">
    <property type="component" value="Chromosome"/>
</dbReference>
<evidence type="ECO:0000256" key="8">
    <source>
        <dbReference type="ARBA" id="ARBA00022989"/>
    </source>
</evidence>
<dbReference type="EMBL" id="CP108021">
    <property type="protein sequence ID" value="WUM19708.1"/>
    <property type="molecule type" value="Genomic_DNA"/>
</dbReference>
<evidence type="ECO:0000256" key="6">
    <source>
        <dbReference type="ARBA" id="ARBA00022692"/>
    </source>
</evidence>
<dbReference type="PANTHER" id="PTHR45436">
    <property type="entry name" value="SENSOR HISTIDINE KINASE YKOH"/>
    <property type="match status" value="1"/>
</dbReference>
<keyword evidence="4" id="KW-0597">Phosphoprotein</keyword>
<evidence type="ECO:0000256" key="1">
    <source>
        <dbReference type="ARBA" id="ARBA00000085"/>
    </source>
</evidence>
<evidence type="ECO:0000259" key="12">
    <source>
        <dbReference type="PROSITE" id="PS50109"/>
    </source>
</evidence>
<organism evidence="13 14">
    <name type="scientific">Williamsia herbipolensis</name>
    <dbReference type="NCBI Taxonomy" id="1603258"/>
    <lineage>
        <taxon>Bacteria</taxon>
        <taxon>Bacillati</taxon>
        <taxon>Actinomycetota</taxon>
        <taxon>Actinomycetes</taxon>
        <taxon>Mycobacteriales</taxon>
        <taxon>Nocardiaceae</taxon>
        <taxon>Williamsia</taxon>
    </lineage>
</organism>
<proteinExistence type="predicted"/>
<evidence type="ECO:0000256" key="2">
    <source>
        <dbReference type="ARBA" id="ARBA00004236"/>
    </source>
</evidence>
<dbReference type="Pfam" id="PF02518">
    <property type="entry name" value="HATPase_c"/>
    <property type="match status" value="1"/>
</dbReference>
<accession>A0AAU4K154</accession>
<reference evidence="13 14" key="1">
    <citation type="submission" date="2022-10" db="EMBL/GenBank/DDBJ databases">
        <title>The complete genomes of actinobacterial strains from the NBC collection.</title>
        <authorList>
            <person name="Joergensen T.S."/>
            <person name="Alvarez Arevalo M."/>
            <person name="Sterndorff E.B."/>
            <person name="Faurdal D."/>
            <person name="Vuksanovic O."/>
            <person name="Mourched A.-S."/>
            <person name="Charusanti P."/>
            <person name="Shaw S."/>
            <person name="Blin K."/>
            <person name="Weber T."/>
        </authorList>
    </citation>
    <scope>NUCLEOTIDE SEQUENCE [LARGE SCALE GENOMIC DNA]</scope>
    <source>
        <strain evidence="13 14">NBC_00319</strain>
    </source>
</reference>
<dbReference type="GO" id="GO:0000155">
    <property type="term" value="F:phosphorelay sensor kinase activity"/>
    <property type="evidence" value="ECO:0007669"/>
    <property type="project" value="InterPro"/>
</dbReference>
<evidence type="ECO:0000256" key="5">
    <source>
        <dbReference type="ARBA" id="ARBA00022679"/>
    </source>
</evidence>
<keyword evidence="6 11" id="KW-0812">Transmembrane</keyword>
<comment type="catalytic activity">
    <reaction evidence="1">
        <text>ATP + protein L-histidine = ADP + protein N-phospho-L-histidine.</text>
        <dbReference type="EC" id="2.7.13.3"/>
    </reaction>
</comment>
<name>A0AAU4K154_9NOCA</name>
<dbReference type="AlphaFoldDB" id="A0AAU4K154"/>
<keyword evidence="10 11" id="KW-0472">Membrane</keyword>
<dbReference type="CDD" id="cd00075">
    <property type="entry name" value="HATPase"/>
    <property type="match status" value="1"/>
</dbReference>
<dbReference type="SUPFAM" id="SSF47384">
    <property type="entry name" value="Homodimeric domain of signal transducing histidine kinase"/>
    <property type="match status" value="1"/>
</dbReference>
<dbReference type="InterPro" id="IPR003661">
    <property type="entry name" value="HisK_dim/P_dom"/>
</dbReference>
<comment type="subcellular location">
    <subcellularLocation>
        <location evidence="2">Cell membrane</location>
    </subcellularLocation>
</comment>
<dbReference type="InterPro" id="IPR004358">
    <property type="entry name" value="Sig_transdc_His_kin-like_C"/>
</dbReference>
<evidence type="ECO:0000256" key="10">
    <source>
        <dbReference type="ARBA" id="ARBA00023136"/>
    </source>
</evidence>
<dbReference type="PRINTS" id="PR00344">
    <property type="entry name" value="BCTRLSENSOR"/>
</dbReference>
<dbReference type="CDD" id="cd00082">
    <property type="entry name" value="HisKA"/>
    <property type="match status" value="1"/>
</dbReference>
<dbReference type="InterPro" id="IPR050428">
    <property type="entry name" value="TCS_sensor_his_kinase"/>
</dbReference>
<dbReference type="GO" id="GO:0005886">
    <property type="term" value="C:plasma membrane"/>
    <property type="evidence" value="ECO:0007669"/>
    <property type="project" value="UniProtKB-SubCell"/>
</dbReference>
<dbReference type="Gene3D" id="1.10.287.130">
    <property type="match status" value="1"/>
</dbReference>
<evidence type="ECO:0000256" key="9">
    <source>
        <dbReference type="ARBA" id="ARBA00023012"/>
    </source>
</evidence>
<sequence>MTRAATARVRSRRARTPSLRTRVTLAATAATVVIVAIVGAVAWTQVHTSAYRELDARVDTLSAAMQPSISNPNATTVATGVAAGALATIRLGTLSVASTTPPVPSQSVGVRDQTINGTDYRVKTVSVLDSTVLNGLATVSVAIPLRDTENRIDDQRRALLFIAAGAVVAAAVLAWLLGGLAVRPLRRLARQTAAIGVDAGPESPERTALQSVRGAREAEDLAEAMDALLHRVDDERTRTQEALATARDFASVSAHELRTPLTAMRTDLEVLDTFAPDAAARAEIVGDLRRAHARIQETLAALESLAQGELGGRHRETLDVVDLLDRVVTEANARHPGVRITLAGARSVIAPVVETGLRMAVDNAVLNAIRHGEATEVVVAAHPAPTGAAVVVDDNGRGIPVADRDRLFRRFERGASKHSGSGLGLALIAQQAALHHGTATLTDSPSGGTRLTITIGA</sequence>
<dbReference type="PROSITE" id="PS50109">
    <property type="entry name" value="HIS_KIN"/>
    <property type="match status" value="1"/>
</dbReference>
<dbReference type="SMART" id="SM00387">
    <property type="entry name" value="HATPase_c"/>
    <property type="match status" value="1"/>
</dbReference>
<feature type="domain" description="Histidine kinase" evidence="12">
    <location>
        <begin position="252"/>
        <end position="457"/>
    </location>
</feature>
<evidence type="ECO:0000256" key="7">
    <source>
        <dbReference type="ARBA" id="ARBA00022777"/>
    </source>
</evidence>
<feature type="transmembrane region" description="Helical" evidence="11">
    <location>
        <begin position="158"/>
        <end position="182"/>
    </location>
</feature>
<keyword evidence="7 13" id="KW-0418">Kinase</keyword>
<evidence type="ECO:0000256" key="11">
    <source>
        <dbReference type="SAM" id="Phobius"/>
    </source>
</evidence>
<dbReference type="InterPro" id="IPR005467">
    <property type="entry name" value="His_kinase_dom"/>
</dbReference>
<gene>
    <name evidence="13" type="ORF">OG579_18745</name>
</gene>
<dbReference type="InterPro" id="IPR036890">
    <property type="entry name" value="HATPase_C_sf"/>
</dbReference>
<dbReference type="InterPro" id="IPR036097">
    <property type="entry name" value="HisK_dim/P_sf"/>
</dbReference>
<dbReference type="RefSeq" id="WP_328857169.1">
    <property type="nucleotide sequence ID" value="NZ_CP108021.1"/>
</dbReference>
<keyword evidence="5" id="KW-0808">Transferase</keyword>
<dbReference type="KEGG" id="whr:OG579_18745"/>
<dbReference type="Gene3D" id="3.30.565.10">
    <property type="entry name" value="Histidine kinase-like ATPase, C-terminal domain"/>
    <property type="match status" value="1"/>
</dbReference>
<keyword evidence="14" id="KW-1185">Reference proteome</keyword>
<keyword evidence="8 11" id="KW-1133">Transmembrane helix</keyword>
<dbReference type="Pfam" id="PF00512">
    <property type="entry name" value="HisKA"/>
    <property type="match status" value="1"/>
</dbReference>
<dbReference type="Gene3D" id="6.10.340.10">
    <property type="match status" value="1"/>
</dbReference>
<protein>
    <recommendedName>
        <fullName evidence="3">histidine kinase</fullName>
        <ecNumber evidence="3">2.7.13.3</ecNumber>
    </recommendedName>
</protein>
<dbReference type="PANTHER" id="PTHR45436:SF5">
    <property type="entry name" value="SENSOR HISTIDINE KINASE TRCS"/>
    <property type="match status" value="1"/>
</dbReference>
<dbReference type="EC" id="2.7.13.3" evidence="3"/>
<dbReference type="SMART" id="SM00388">
    <property type="entry name" value="HisKA"/>
    <property type="match status" value="1"/>
</dbReference>
<evidence type="ECO:0000256" key="3">
    <source>
        <dbReference type="ARBA" id="ARBA00012438"/>
    </source>
</evidence>
<keyword evidence="9" id="KW-0902">Two-component regulatory system</keyword>
<dbReference type="InterPro" id="IPR003594">
    <property type="entry name" value="HATPase_dom"/>
</dbReference>